<comment type="similarity">
    <text evidence="6 10 11">Belongs to the ribulose-phosphate 3-epimerase family.</text>
</comment>
<keyword evidence="9 10" id="KW-0413">Isomerase</keyword>
<organism evidence="15 16">
    <name type="scientific">Planctomicrobium piriforme</name>
    <dbReference type="NCBI Taxonomy" id="1576369"/>
    <lineage>
        <taxon>Bacteria</taxon>
        <taxon>Pseudomonadati</taxon>
        <taxon>Planctomycetota</taxon>
        <taxon>Planctomycetia</taxon>
        <taxon>Planctomycetales</taxon>
        <taxon>Planctomycetaceae</taxon>
        <taxon>Planctomicrobium</taxon>
    </lineage>
</organism>
<protein>
    <recommendedName>
        <fullName evidence="7 10">Ribulose-phosphate 3-epimerase</fullName>
        <ecNumber evidence="7 10">5.1.3.1</ecNumber>
    </recommendedName>
</protein>
<dbReference type="GO" id="GO:0005737">
    <property type="term" value="C:cytoplasm"/>
    <property type="evidence" value="ECO:0007669"/>
    <property type="project" value="UniProtKB-ARBA"/>
</dbReference>
<evidence type="ECO:0000256" key="11">
    <source>
        <dbReference type="PIRNR" id="PIRNR001461"/>
    </source>
</evidence>
<evidence type="ECO:0000256" key="6">
    <source>
        <dbReference type="ARBA" id="ARBA00009541"/>
    </source>
</evidence>
<evidence type="ECO:0000256" key="7">
    <source>
        <dbReference type="ARBA" id="ARBA00013188"/>
    </source>
</evidence>
<dbReference type="Pfam" id="PF00834">
    <property type="entry name" value="Ribul_P_3_epim"/>
    <property type="match status" value="1"/>
</dbReference>
<dbReference type="InterPro" id="IPR013785">
    <property type="entry name" value="Aldolase_TIM"/>
</dbReference>
<accession>A0A1I3MST1</accession>
<keyword evidence="10 11" id="KW-0119">Carbohydrate metabolism</keyword>
<dbReference type="SUPFAM" id="SSF51366">
    <property type="entry name" value="Ribulose-phoshate binding barrel"/>
    <property type="match status" value="1"/>
</dbReference>
<dbReference type="NCBIfam" id="NF004076">
    <property type="entry name" value="PRK05581.1-4"/>
    <property type="match status" value="1"/>
</dbReference>
<dbReference type="Gene3D" id="3.20.20.70">
    <property type="entry name" value="Aldolase class I"/>
    <property type="match status" value="1"/>
</dbReference>
<dbReference type="InterPro" id="IPR011060">
    <property type="entry name" value="RibuloseP-bd_barrel"/>
</dbReference>
<dbReference type="AlphaFoldDB" id="A0A1I3MST1"/>
<keyword evidence="8 10" id="KW-0479">Metal-binding</keyword>
<comment type="function">
    <text evidence="10">Catalyzes the reversible epimerization of D-ribulose 5-phosphate to D-xylulose 5-phosphate.</text>
</comment>
<evidence type="ECO:0000256" key="9">
    <source>
        <dbReference type="ARBA" id="ARBA00023235"/>
    </source>
</evidence>
<gene>
    <name evidence="10" type="primary">rpe</name>
    <name evidence="15" type="ORF">SAMN05421753_114101</name>
</gene>
<comment type="cofactor">
    <cofactor evidence="5">
        <name>Fe(2+)</name>
        <dbReference type="ChEBI" id="CHEBI:29033"/>
    </cofactor>
</comment>
<dbReference type="GO" id="GO:0046872">
    <property type="term" value="F:metal ion binding"/>
    <property type="evidence" value="ECO:0007669"/>
    <property type="project" value="UniProtKB-UniRule"/>
</dbReference>
<dbReference type="Proteomes" id="UP000199518">
    <property type="component" value="Unassembled WGS sequence"/>
</dbReference>
<evidence type="ECO:0000256" key="1">
    <source>
        <dbReference type="ARBA" id="ARBA00001782"/>
    </source>
</evidence>
<feature type="binding site" evidence="10 13">
    <location>
        <position position="180"/>
    </location>
    <ligand>
        <name>a divalent metal cation</name>
        <dbReference type="ChEBI" id="CHEBI:60240"/>
    </ligand>
</feature>
<feature type="binding site" evidence="10 13">
    <location>
        <position position="41"/>
    </location>
    <ligand>
        <name>a divalent metal cation</name>
        <dbReference type="ChEBI" id="CHEBI:60240"/>
    </ligand>
</feature>
<evidence type="ECO:0000256" key="13">
    <source>
        <dbReference type="PIRSR" id="PIRSR001461-2"/>
    </source>
</evidence>
<dbReference type="EMBL" id="FOQD01000014">
    <property type="protein sequence ID" value="SFJ00154.1"/>
    <property type="molecule type" value="Genomic_DNA"/>
</dbReference>
<evidence type="ECO:0000313" key="15">
    <source>
        <dbReference type="EMBL" id="SFJ00154.1"/>
    </source>
</evidence>
<feature type="binding site" evidence="10 14">
    <location>
        <begin position="150"/>
        <end position="153"/>
    </location>
    <ligand>
        <name>substrate</name>
    </ligand>
</feature>
<evidence type="ECO:0000256" key="4">
    <source>
        <dbReference type="ARBA" id="ARBA00001947"/>
    </source>
</evidence>
<evidence type="ECO:0000256" key="3">
    <source>
        <dbReference type="ARBA" id="ARBA00001941"/>
    </source>
</evidence>
<keyword evidence="13" id="KW-0170">Cobalt</keyword>
<dbReference type="FunFam" id="3.20.20.70:FF:000004">
    <property type="entry name" value="Ribulose-phosphate 3-epimerase"/>
    <property type="match status" value="1"/>
</dbReference>
<feature type="binding site" evidence="14">
    <location>
        <position position="182"/>
    </location>
    <ligand>
        <name>substrate</name>
    </ligand>
</feature>
<feature type="active site" description="Proton acceptor" evidence="10 12">
    <location>
        <position position="43"/>
    </location>
</feature>
<dbReference type="PROSITE" id="PS01086">
    <property type="entry name" value="RIBUL_P_3_EPIMER_2"/>
    <property type="match status" value="1"/>
</dbReference>
<name>A0A1I3MST1_9PLAN</name>
<feature type="binding site" evidence="10 14">
    <location>
        <position position="16"/>
    </location>
    <ligand>
        <name>substrate</name>
    </ligand>
</feature>
<feature type="binding site" evidence="10 14">
    <location>
        <begin position="202"/>
        <end position="203"/>
    </location>
    <ligand>
        <name>substrate</name>
    </ligand>
</feature>
<dbReference type="OrthoDB" id="1645589at2"/>
<feature type="binding site" evidence="10 14">
    <location>
        <position position="74"/>
    </location>
    <ligand>
        <name>substrate</name>
    </ligand>
</feature>
<comment type="pathway">
    <text evidence="10">Carbohydrate degradation.</text>
</comment>
<dbReference type="HAMAP" id="MF_02227">
    <property type="entry name" value="RPE"/>
    <property type="match status" value="1"/>
</dbReference>
<dbReference type="EC" id="5.1.3.1" evidence="7 10"/>
<dbReference type="PANTHER" id="PTHR11749">
    <property type="entry name" value="RIBULOSE-5-PHOSPHATE-3-EPIMERASE"/>
    <property type="match status" value="1"/>
</dbReference>
<sequence>MSKPKTRPACPLIAPSLLKCDFGNLESEIARLEDANARTLHWDVMDGHFVPNLSYGAMVIERLRERTELLFDAHLMITDPARWVDDYLRAGCDWVTIHIEACPDPLPVFRKIRDAGKMAGIALNPETPVKSLQACVGECDLVLVMSVHPGFGGQKFIASSTDKIKEVRELFGSDTLISVDGGIGPKTISQVSAAGAEVFVAGSSIFDQPCYESAIREMEELAAGARI</sequence>
<feature type="active site" description="Proton donor" evidence="10 12">
    <location>
        <position position="180"/>
    </location>
</feature>
<dbReference type="RefSeq" id="WP_092052992.1">
    <property type="nucleotide sequence ID" value="NZ_FOQD01000014.1"/>
</dbReference>
<dbReference type="PIRSF" id="PIRSF001461">
    <property type="entry name" value="RPE"/>
    <property type="match status" value="1"/>
</dbReference>
<reference evidence="16" key="1">
    <citation type="submission" date="2016-10" db="EMBL/GenBank/DDBJ databases">
        <authorList>
            <person name="Varghese N."/>
            <person name="Submissions S."/>
        </authorList>
    </citation>
    <scope>NUCLEOTIDE SEQUENCE [LARGE SCALE GENOMIC DNA]</scope>
    <source>
        <strain evidence="16">DSM 26348</strain>
    </source>
</reference>
<comment type="cofactor">
    <cofactor evidence="2">
        <name>Mn(2+)</name>
        <dbReference type="ChEBI" id="CHEBI:29035"/>
    </cofactor>
</comment>
<feature type="binding site" evidence="10">
    <location>
        <begin position="180"/>
        <end position="182"/>
    </location>
    <ligand>
        <name>substrate</name>
    </ligand>
</feature>
<dbReference type="InterPro" id="IPR000056">
    <property type="entry name" value="Ribul_P_3_epim-like"/>
</dbReference>
<dbReference type="GO" id="GO:0004750">
    <property type="term" value="F:D-ribulose-phosphate 3-epimerase activity"/>
    <property type="evidence" value="ECO:0007669"/>
    <property type="project" value="UniProtKB-UniRule"/>
</dbReference>
<dbReference type="GO" id="GO:0019323">
    <property type="term" value="P:pentose catabolic process"/>
    <property type="evidence" value="ECO:0007669"/>
    <property type="project" value="UniProtKB-UniRule"/>
</dbReference>
<comment type="catalytic activity">
    <reaction evidence="1 10 11">
        <text>D-ribulose 5-phosphate = D-xylulose 5-phosphate</text>
        <dbReference type="Rhea" id="RHEA:13677"/>
        <dbReference type="ChEBI" id="CHEBI:57737"/>
        <dbReference type="ChEBI" id="CHEBI:58121"/>
        <dbReference type="EC" id="5.1.3.1"/>
    </reaction>
</comment>
<evidence type="ECO:0000256" key="10">
    <source>
        <dbReference type="HAMAP-Rule" id="MF_02227"/>
    </source>
</evidence>
<comment type="cofactor">
    <cofactor evidence="10 13">
        <name>a divalent metal cation</name>
        <dbReference type="ChEBI" id="CHEBI:60240"/>
    </cofactor>
    <text evidence="10 13">Binds 1 divalent metal cation per subunit.</text>
</comment>
<comment type="cofactor">
    <cofactor evidence="4">
        <name>Zn(2+)</name>
        <dbReference type="ChEBI" id="CHEBI:29105"/>
    </cofactor>
</comment>
<dbReference type="CDD" id="cd00429">
    <property type="entry name" value="RPE"/>
    <property type="match status" value="1"/>
</dbReference>
<keyword evidence="16" id="KW-1185">Reference proteome</keyword>
<evidence type="ECO:0000256" key="8">
    <source>
        <dbReference type="ARBA" id="ARBA00022723"/>
    </source>
</evidence>
<evidence type="ECO:0000256" key="12">
    <source>
        <dbReference type="PIRSR" id="PIRSR001461-1"/>
    </source>
</evidence>
<dbReference type="InterPro" id="IPR026019">
    <property type="entry name" value="Ribul_P_3_epim"/>
</dbReference>
<proteinExistence type="inferred from homology"/>
<evidence type="ECO:0000313" key="16">
    <source>
        <dbReference type="Proteomes" id="UP000199518"/>
    </source>
</evidence>
<keyword evidence="13" id="KW-0862">Zinc</keyword>
<dbReference type="STRING" id="1576369.SAMN05421753_114101"/>
<dbReference type="GO" id="GO:0006098">
    <property type="term" value="P:pentose-phosphate shunt"/>
    <property type="evidence" value="ECO:0007669"/>
    <property type="project" value="UniProtKB-UniRule"/>
</dbReference>
<feature type="binding site" evidence="10 13">
    <location>
        <position position="43"/>
    </location>
    <ligand>
        <name>a divalent metal cation</name>
        <dbReference type="ChEBI" id="CHEBI:60240"/>
    </ligand>
</feature>
<keyword evidence="13" id="KW-0464">Manganese</keyword>
<dbReference type="NCBIfam" id="TIGR01163">
    <property type="entry name" value="rpe"/>
    <property type="match status" value="1"/>
</dbReference>
<comment type="cofactor">
    <cofactor evidence="3">
        <name>Co(2+)</name>
        <dbReference type="ChEBI" id="CHEBI:48828"/>
    </cofactor>
</comment>
<evidence type="ECO:0000256" key="2">
    <source>
        <dbReference type="ARBA" id="ARBA00001936"/>
    </source>
</evidence>
<evidence type="ECO:0000256" key="14">
    <source>
        <dbReference type="PIRSR" id="PIRSR001461-3"/>
    </source>
</evidence>
<feature type="binding site" evidence="10 13">
    <location>
        <position position="74"/>
    </location>
    <ligand>
        <name>a divalent metal cation</name>
        <dbReference type="ChEBI" id="CHEBI:60240"/>
    </ligand>
</feature>
<evidence type="ECO:0000256" key="5">
    <source>
        <dbReference type="ARBA" id="ARBA00001954"/>
    </source>
</evidence>